<organism evidence="1 2">
    <name type="scientific">Ilex paraguariensis</name>
    <name type="common">yerba mate</name>
    <dbReference type="NCBI Taxonomy" id="185542"/>
    <lineage>
        <taxon>Eukaryota</taxon>
        <taxon>Viridiplantae</taxon>
        <taxon>Streptophyta</taxon>
        <taxon>Embryophyta</taxon>
        <taxon>Tracheophyta</taxon>
        <taxon>Spermatophyta</taxon>
        <taxon>Magnoliopsida</taxon>
        <taxon>eudicotyledons</taxon>
        <taxon>Gunneridae</taxon>
        <taxon>Pentapetalae</taxon>
        <taxon>asterids</taxon>
        <taxon>campanulids</taxon>
        <taxon>Aquifoliales</taxon>
        <taxon>Aquifoliaceae</taxon>
        <taxon>Ilex</taxon>
    </lineage>
</organism>
<comment type="caution">
    <text evidence="1">The sequence shown here is derived from an EMBL/GenBank/DDBJ whole genome shotgun (WGS) entry which is preliminary data.</text>
</comment>
<accession>A0ABC8U0F6</accession>
<name>A0ABC8U0F6_9AQUA</name>
<dbReference type="Proteomes" id="UP001642360">
    <property type="component" value="Unassembled WGS sequence"/>
</dbReference>
<reference evidence="1 2" key="1">
    <citation type="submission" date="2024-02" db="EMBL/GenBank/DDBJ databases">
        <authorList>
            <person name="Vignale AGUSTIN F."/>
            <person name="Sosa J E."/>
            <person name="Modenutti C."/>
        </authorList>
    </citation>
    <scope>NUCLEOTIDE SEQUENCE [LARGE SCALE GENOMIC DNA]</scope>
</reference>
<dbReference type="InterPro" id="IPR043132">
    <property type="entry name" value="BCAT-like_C"/>
</dbReference>
<dbReference type="AlphaFoldDB" id="A0ABC8U0F6"/>
<dbReference type="InterPro" id="IPR036038">
    <property type="entry name" value="Aminotransferase-like"/>
</dbReference>
<dbReference type="Gene3D" id="3.20.10.10">
    <property type="entry name" value="D-amino Acid Aminotransferase, subunit A, domain 2"/>
    <property type="match status" value="1"/>
</dbReference>
<evidence type="ECO:0000313" key="1">
    <source>
        <dbReference type="EMBL" id="CAK9175247.1"/>
    </source>
</evidence>
<gene>
    <name evidence="1" type="ORF">ILEXP_LOCUS45047</name>
</gene>
<evidence type="ECO:0000313" key="2">
    <source>
        <dbReference type="Proteomes" id="UP001642360"/>
    </source>
</evidence>
<dbReference type="SUPFAM" id="SSF56752">
    <property type="entry name" value="D-aminoacid aminotransferase-like PLP-dependent enzymes"/>
    <property type="match status" value="1"/>
</dbReference>
<keyword evidence="2" id="KW-1185">Reference proteome</keyword>
<sequence length="55" mass="6110">MMYVGSTLPILPIIMWDEKPIGNGMVGELTMALSDLLWEDMATGPETKRLLVPYA</sequence>
<dbReference type="EMBL" id="CAUOFW020006569">
    <property type="protein sequence ID" value="CAK9175247.1"/>
    <property type="molecule type" value="Genomic_DNA"/>
</dbReference>
<proteinExistence type="predicted"/>
<protein>
    <submittedName>
        <fullName evidence="1">Uncharacterized protein</fullName>
    </submittedName>
</protein>